<dbReference type="InterPro" id="IPR001005">
    <property type="entry name" value="SANT/Myb"/>
</dbReference>
<evidence type="ECO:0000256" key="2">
    <source>
        <dbReference type="PROSITE-ProRule" id="PRU00035"/>
    </source>
</evidence>
<organism evidence="5">
    <name type="scientific">Opuntia streptacantha</name>
    <name type="common">Prickly pear cactus</name>
    <name type="synonym">Opuntia cardona</name>
    <dbReference type="NCBI Taxonomy" id="393608"/>
    <lineage>
        <taxon>Eukaryota</taxon>
        <taxon>Viridiplantae</taxon>
        <taxon>Streptophyta</taxon>
        <taxon>Embryophyta</taxon>
        <taxon>Tracheophyta</taxon>
        <taxon>Spermatophyta</taxon>
        <taxon>Magnoliopsida</taxon>
        <taxon>eudicotyledons</taxon>
        <taxon>Gunneridae</taxon>
        <taxon>Pentapetalae</taxon>
        <taxon>Caryophyllales</taxon>
        <taxon>Cactineae</taxon>
        <taxon>Cactaceae</taxon>
        <taxon>Opuntioideae</taxon>
        <taxon>Opuntia</taxon>
    </lineage>
</organism>
<feature type="compositionally biased region" description="Basic and acidic residues" evidence="3">
    <location>
        <begin position="152"/>
        <end position="171"/>
    </location>
</feature>
<dbReference type="InterPro" id="IPR036427">
    <property type="entry name" value="Bromodomain-like_sf"/>
</dbReference>
<protein>
    <recommendedName>
        <fullName evidence="4">Bromo domain-containing protein</fullName>
    </recommendedName>
</protein>
<feature type="compositionally biased region" description="Basic and acidic residues" evidence="3">
    <location>
        <begin position="386"/>
        <end position="404"/>
    </location>
</feature>
<reference evidence="5" key="2">
    <citation type="submission" date="2020-07" db="EMBL/GenBank/DDBJ databases">
        <authorList>
            <person name="Vera ALvarez R."/>
            <person name="Arias-Moreno D.M."/>
            <person name="Jimenez-Jacinto V."/>
            <person name="Jimenez-Bremont J.F."/>
            <person name="Swaminathan K."/>
            <person name="Moose S.P."/>
            <person name="Guerrero-Gonzalez M.L."/>
            <person name="Marino-Ramirez L."/>
            <person name="Landsman D."/>
            <person name="Rodriguez-Kessler M."/>
            <person name="Delgado-Sanchez P."/>
        </authorList>
    </citation>
    <scope>NUCLEOTIDE SEQUENCE</scope>
    <source>
        <tissue evidence="5">Cladode</tissue>
    </source>
</reference>
<feature type="compositionally biased region" description="Polar residues" evidence="3">
    <location>
        <begin position="509"/>
        <end position="526"/>
    </location>
</feature>
<dbReference type="SMART" id="SM00297">
    <property type="entry name" value="BROMO"/>
    <property type="match status" value="1"/>
</dbReference>
<proteinExistence type="predicted"/>
<dbReference type="SUPFAM" id="SSF47370">
    <property type="entry name" value="Bromodomain"/>
    <property type="match status" value="1"/>
</dbReference>
<dbReference type="Pfam" id="PF00439">
    <property type="entry name" value="Bromodomain"/>
    <property type="match status" value="1"/>
</dbReference>
<feature type="compositionally biased region" description="Low complexity" evidence="3">
    <location>
        <begin position="172"/>
        <end position="181"/>
    </location>
</feature>
<keyword evidence="1 2" id="KW-0103">Bromodomain</keyword>
<reference evidence="5" key="1">
    <citation type="journal article" date="2013" name="J. Plant Res.">
        <title>Effect of fungi and light on seed germination of three Opuntia species from semiarid lands of central Mexico.</title>
        <authorList>
            <person name="Delgado-Sanchez P."/>
            <person name="Jimenez-Bremont J.F."/>
            <person name="Guerrero-Gonzalez Mde L."/>
            <person name="Flores J."/>
        </authorList>
    </citation>
    <scope>NUCLEOTIDE SEQUENCE</scope>
    <source>
        <tissue evidence="5">Cladode</tissue>
    </source>
</reference>
<feature type="compositionally biased region" description="Basic and acidic residues" evidence="3">
    <location>
        <begin position="558"/>
        <end position="567"/>
    </location>
</feature>
<feature type="compositionally biased region" description="Low complexity" evidence="3">
    <location>
        <begin position="481"/>
        <end position="494"/>
    </location>
</feature>
<sequence length="643" mass="72861">MAEKEIDETTSSNGAAWGTLEELLLACAVNRHGTTCWDSIAYELQKRISHSVFSPHNCKQKYVDLKRRFCDGGAADERENADEELSRMVDELRKLRVEQLKREVQRHDVSIVSLQLRVKRLEEERENALQKVEEPRVGSDLRIEQDGNSMRTGEKAGEPEQSSPEKFDSAENRSLNESNSSSRHKADNKKSSPEKKRESKSKQRKPDPVRPVKEIGSGASQHAELGESVSESKRESGKQSSDVQSSAILSKSKTQRRRFGGGGSSGDDLEAEEVSPANKRISVKPQPLIRFFEILLSHKHGSVFQRRLPSQETEKYRNMVRQHMDLDMVQSRLDKGVYNDCHPKFYRDLLLIFTNAVLFYRKSSAEYLAGRELRKFVTNEVTQVTRKSDKMGSDIETNHLEPLVKKPRSSTTNMVVCRRRSSNSMQALSESMQNKNGNNNVENGRKEEEPKVDRCNSNRRKKEGEAENENEKPAPRERSTLRSGGLRLSSNNNRKIISKEVVNKREKVVTNQKPESSGNKGASFSKKQGAANFLKRMKQNSSSSQEKGKTDDSEEEDKERRQKEKSNAKKGGNLKRNTRKVDVVVSRRNPTRRGEREAATARRADGRPPKRKAAVMSSTPEPRKGGRSSGVDGDEKSKKKPRR</sequence>
<feature type="region of interest" description="Disordered" evidence="3">
    <location>
        <begin position="385"/>
        <end position="643"/>
    </location>
</feature>
<evidence type="ECO:0000256" key="1">
    <source>
        <dbReference type="ARBA" id="ARBA00023117"/>
    </source>
</evidence>
<feature type="compositionally biased region" description="Basic and acidic residues" evidence="3">
    <location>
        <begin position="592"/>
        <end position="608"/>
    </location>
</feature>
<feature type="compositionally biased region" description="Polar residues" evidence="3">
    <location>
        <begin position="238"/>
        <end position="252"/>
    </location>
</feature>
<dbReference type="PANTHER" id="PTHR37888">
    <property type="entry name" value="DNA-BINDING BROMODOMAIN-CONTAINING PROTEIN"/>
    <property type="match status" value="1"/>
</dbReference>
<feature type="compositionally biased region" description="Basic and acidic residues" evidence="3">
    <location>
        <begin position="443"/>
        <end position="480"/>
    </location>
</feature>
<feature type="region of interest" description="Disordered" evidence="3">
    <location>
        <begin position="127"/>
        <end position="278"/>
    </location>
</feature>
<dbReference type="PANTHER" id="PTHR37888:SF8">
    <property type="entry name" value="HISTONE-LYSINE N-METHYLTRANSFERASE, H3 LYSINE-79 SPECIFIC-LIKE"/>
    <property type="match status" value="1"/>
</dbReference>
<dbReference type="AlphaFoldDB" id="A0A7C9EAS1"/>
<dbReference type="InterPro" id="IPR009057">
    <property type="entry name" value="Homeodomain-like_sf"/>
</dbReference>
<feature type="compositionally biased region" description="Polar residues" evidence="3">
    <location>
        <begin position="422"/>
        <end position="433"/>
    </location>
</feature>
<evidence type="ECO:0000256" key="3">
    <source>
        <dbReference type="SAM" id="MobiDB-lite"/>
    </source>
</evidence>
<feature type="domain" description="Bromo" evidence="4">
    <location>
        <begin position="296"/>
        <end position="367"/>
    </location>
</feature>
<feature type="compositionally biased region" description="Basic and acidic residues" evidence="3">
    <location>
        <begin position="184"/>
        <end position="213"/>
    </location>
</feature>
<feature type="compositionally biased region" description="Basic and acidic residues" evidence="3">
    <location>
        <begin position="127"/>
        <end position="145"/>
    </location>
</feature>
<dbReference type="CDD" id="cd00167">
    <property type="entry name" value="SANT"/>
    <property type="match status" value="1"/>
</dbReference>
<evidence type="ECO:0000259" key="4">
    <source>
        <dbReference type="PROSITE" id="PS50014"/>
    </source>
</evidence>
<dbReference type="PROSITE" id="PS50014">
    <property type="entry name" value="BROMODOMAIN_2"/>
    <property type="match status" value="1"/>
</dbReference>
<name>A0A7C9EAS1_OPUST</name>
<evidence type="ECO:0000313" key="5">
    <source>
        <dbReference type="EMBL" id="MBA4657808.1"/>
    </source>
</evidence>
<feature type="compositionally biased region" description="Basic and acidic residues" evidence="3">
    <location>
        <begin position="497"/>
        <end position="508"/>
    </location>
</feature>
<accession>A0A7C9EAS1</accession>
<dbReference type="InterPro" id="IPR001487">
    <property type="entry name" value="Bromodomain"/>
</dbReference>
<dbReference type="EMBL" id="GISG01198044">
    <property type="protein sequence ID" value="MBA4657808.1"/>
    <property type="molecule type" value="Transcribed_RNA"/>
</dbReference>
<dbReference type="SUPFAM" id="SSF46689">
    <property type="entry name" value="Homeodomain-like"/>
    <property type="match status" value="1"/>
</dbReference>
<dbReference type="Gene3D" id="1.20.920.10">
    <property type="entry name" value="Bromodomain-like"/>
    <property type="match status" value="1"/>
</dbReference>
<dbReference type="SMART" id="SM00717">
    <property type="entry name" value="SANT"/>
    <property type="match status" value="1"/>
</dbReference>
<dbReference type="CDD" id="cd04369">
    <property type="entry name" value="Bromodomain"/>
    <property type="match status" value="1"/>
</dbReference>